<evidence type="ECO:0000256" key="2">
    <source>
        <dbReference type="ARBA" id="ARBA00023315"/>
    </source>
</evidence>
<feature type="domain" description="N-acetyltransferase" evidence="3">
    <location>
        <begin position="147"/>
        <end position="289"/>
    </location>
</feature>
<dbReference type="InterPro" id="IPR016181">
    <property type="entry name" value="Acyl_CoA_acyltransferase"/>
</dbReference>
<dbReference type="eggNOG" id="COG0456">
    <property type="taxonomic scope" value="Bacteria"/>
</dbReference>
<dbReference type="GeneID" id="55474677"/>
<dbReference type="Proteomes" id="UP000017118">
    <property type="component" value="Chromosome"/>
</dbReference>
<dbReference type="CDD" id="cd04301">
    <property type="entry name" value="NAT_SF"/>
    <property type="match status" value="1"/>
</dbReference>
<keyword evidence="5" id="KW-1185">Reference proteome</keyword>
<keyword evidence="2" id="KW-0012">Acyltransferase</keyword>
<dbReference type="RefSeq" id="WP_022746364.1">
    <property type="nucleotide sequence ID" value="NC_022571.1"/>
</dbReference>
<dbReference type="EMBL" id="CP006721">
    <property type="protein sequence ID" value="AGX43211.1"/>
    <property type="molecule type" value="Genomic_DNA"/>
</dbReference>
<dbReference type="KEGG" id="csb:CLSA_c22340"/>
<dbReference type="PANTHER" id="PTHR43420">
    <property type="entry name" value="ACETYLTRANSFERASE"/>
    <property type="match status" value="1"/>
</dbReference>
<dbReference type="PATRIC" id="fig|1345695.10.peg.2201"/>
<dbReference type="OrthoDB" id="1910906at2"/>
<dbReference type="SUPFAM" id="SSF55729">
    <property type="entry name" value="Acyl-CoA N-acyltransferases (Nat)"/>
    <property type="match status" value="1"/>
</dbReference>
<sequence>MILVENLSLFNIESFKKLYNANENAYICDKDFFEIYNDECFILKYIIRKQIKLFKIKDEYIGYIWYEYPSNRGLSNIYALYVKDEYLELIDISLLASLKSCALKFDTTDNLKTRYIMNKLQFNSECETILMRIASINCYNNLYDTSLSFKHFKKKRDEKLRCDIQNSIFNDKGRTPLTINDIYAEEDESYYIDDYSVFLYNDYDDPVGYGQIIYNKGIYTIVNFGILSEYRNKGYGESLVKYLIKLCYEDSIDRVYIRVEKTNYIALALYNKIGFRECGLFTTWYKGIG</sequence>
<name>U5MU69_CLOSA</name>
<dbReference type="GO" id="GO:0016747">
    <property type="term" value="F:acyltransferase activity, transferring groups other than amino-acyl groups"/>
    <property type="evidence" value="ECO:0007669"/>
    <property type="project" value="InterPro"/>
</dbReference>
<organism evidence="4 5">
    <name type="scientific">Clostridium saccharobutylicum DSM 13864</name>
    <dbReference type="NCBI Taxonomy" id="1345695"/>
    <lineage>
        <taxon>Bacteria</taxon>
        <taxon>Bacillati</taxon>
        <taxon>Bacillota</taxon>
        <taxon>Clostridia</taxon>
        <taxon>Eubacteriales</taxon>
        <taxon>Clostridiaceae</taxon>
        <taxon>Clostridium</taxon>
    </lineage>
</organism>
<protein>
    <submittedName>
        <fullName evidence="4">GCN5-like N-acetyltransferase</fullName>
    </submittedName>
</protein>
<dbReference type="AlphaFoldDB" id="U5MU69"/>
<dbReference type="HOGENOM" id="CLU_082666_0_0_9"/>
<gene>
    <name evidence="4" type="ORF">CLSA_c22340</name>
</gene>
<evidence type="ECO:0000256" key="1">
    <source>
        <dbReference type="ARBA" id="ARBA00022679"/>
    </source>
</evidence>
<dbReference type="Pfam" id="PF00583">
    <property type="entry name" value="Acetyltransf_1"/>
    <property type="match status" value="1"/>
</dbReference>
<dbReference type="InterPro" id="IPR000182">
    <property type="entry name" value="GNAT_dom"/>
</dbReference>
<keyword evidence="1 4" id="KW-0808">Transferase</keyword>
<evidence type="ECO:0000313" key="5">
    <source>
        <dbReference type="Proteomes" id="UP000017118"/>
    </source>
</evidence>
<evidence type="ECO:0000259" key="3">
    <source>
        <dbReference type="PROSITE" id="PS51186"/>
    </source>
</evidence>
<reference evidence="4 5" key="1">
    <citation type="journal article" date="2013" name="Genome Announc.">
        <title>Complete Genome Sequence of the Solvent Producer Clostridium saccharobutylicum NCP262 (DSM 13864).</title>
        <authorList>
            <person name="Poehlein A."/>
            <person name="Hartwich K."/>
            <person name="Krabben P."/>
            <person name="Ehrenreich A."/>
            <person name="Liebl W."/>
            <person name="Durre P."/>
            <person name="Gottschalk G."/>
            <person name="Daniel R."/>
        </authorList>
    </citation>
    <scope>NUCLEOTIDE SEQUENCE [LARGE SCALE GENOMIC DNA]</scope>
    <source>
        <strain evidence="4">DSM 13864</strain>
    </source>
</reference>
<evidence type="ECO:0000313" key="4">
    <source>
        <dbReference type="EMBL" id="AGX43211.1"/>
    </source>
</evidence>
<dbReference type="PROSITE" id="PS51186">
    <property type="entry name" value="GNAT"/>
    <property type="match status" value="1"/>
</dbReference>
<proteinExistence type="predicted"/>
<dbReference type="Gene3D" id="3.40.630.30">
    <property type="match status" value="1"/>
</dbReference>
<dbReference type="InterPro" id="IPR050680">
    <property type="entry name" value="YpeA/RimI_acetyltransf"/>
</dbReference>
<accession>U5MU69</accession>